<sequence length="750" mass="84543">MAHTLRRSVAVSRFLLRHLVSDSLPRRLCSRTVGASLLHKWSVARDVRMGIKDHVRWCSGLSEALDTLIPQAEILNFISSTFSEVEGTNHLWLNKMQSEKFSFSKDVTLVVLLNTYGLNSTLCDDREVIATLERVKLLQQRYPKLSIFGLLHGDLVNSIAVQIQIIRTIMENYVTFPILLSDKDFPVMLNGGCYLLFEGSRNRFLHHKLDVEIGIIVKEIEELYASNKDGSVIVQNSNVSRTPQQDNVKEPGIYSVMRNLLLCYPGCIAVDEDDGRLFISDCNHHRVIITDADGKIIDCIGSSPGFEDGEFESAKLLRPAASFFDGAENSLYIVDSENHAIRRADMERRVLETVYPVPVQKASRVWSWIMGKLGLQRKSTLTSEVVDLDGLTLPWHLIKLGGEDFLIINRSFEMSWIMSMNTGEIKKVIRGMKIITEMYGDMILERVAPFKDVCWNSLQQRVIRYFSLEGIPYASMISSIAKFNNYFVFCDAAGQKVLKCHRESGYVECIQFSNLGILGVPYWLVCPLERFFRSGSSCYQRNEHLHQFNLLPGRCDIKVNLGIPMGTEFAAVLDENCIWRQARGSATELSRLDGPSAGSEKVGVAQQWFDELDNLASSRAESDLDLKDEKKYLSTCTQDGDKVHFNCTVYVSPGTAEVVVSAVLYLKLKEAPNTEGQSLDAMRVLGLKSRDSIKPEEEACIKLLSETCGDLQDITEKLALSGHVAGWIPPQRVNRAYIKRRAELRVHRGS</sequence>
<dbReference type="OrthoDB" id="273823at2759"/>
<proteinExistence type="predicted"/>
<dbReference type="Gene3D" id="2.120.10.30">
    <property type="entry name" value="TolB, C-terminal domain"/>
    <property type="match status" value="1"/>
</dbReference>
<protein>
    <recommendedName>
        <fullName evidence="4">NHL repeat-containing protein 2</fullName>
    </recommendedName>
</protein>
<keyword evidence="3" id="KW-1185">Reference proteome</keyword>
<evidence type="ECO:0000313" key="2">
    <source>
        <dbReference type="EMBL" id="KAJ0963697.1"/>
    </source>
</evidence>
<dbReference type="PANTHER" id="PTHR46388:SF3">
    <property type="entry name" value="DUF1618 DOMAIN-CONTAINING PROTEIN"/>
    <property type="match status" value="1"/>
</dbReference>
<dbReference type="PANTHER" id="PTHR46388">
    <property type="entry name" value="NHL REPEAT-CONTAINING PROTEIN 2"/>
    <property type="match status" value="1"/>
</dbReference>
<dbReference type="InterPro" id="IPR001258">
    <property type="entry name" value="NHL_repeat"/>
</dbReference>
<dbReference type="Pfam" id="PF01436">
    <property type="entry name" value="NHL"/>
    <property type="match status" value="1"/>
</dbReference>
<dbReference type="SUPFAM" id="SSF63825">
    <property type="entry name" value="YWTD domain"/>
    <property type="match status" value="1"/>
</dbReference>
<accession>A0A9D5BZ79</accession>
<comment type="caution">
    <text evidence="2">The sequence shown here is derived from an EMBL/GenBank/DDBJ whole genome shotgun (WGS) entry which is preliminary data.</text>
</comment>
<dbReference type="Proteomes" id="UP001085076">
    <property type="component" value="Miscellaneous, Linkage group lg09"/>
</dbReference>
<keyword evidence="1" id="KW-0677">Repeat</keyword>
<dbReference type="AlphaFoldDB" id="A0A9D5BZ79"/>
<evidence type="ECO:0000313" key="3">
    <source>
        <dbReference type="Proteomes" id="UP001085076"/>
    </source>
</evidence>
<name>A0A9D5BZ79_9LILI</name>
<reference evidence="2" key="2">
    <citation type="journal article" date="2022" name="Hortic Res">
        <title>The genome of Dioscorea zingiberensis sheds light on the biosynthesis, origin and evolution of the medicinally important diosgenin saponins.</title>
        <authorList>
            <person name="Li Y."/>
            <person name="Tan C."/>
            <person name="Li Z."/>
            <person name="Guo J."/>
            <person name="Li S."/>
            <person name="Chen X."/>
            <person name="Wang C."/>
            <person name="Dai X."/>
            <person name="Yang H."/>
            <person name="Song W."/>
            <person name="Hou L."/>
            <person name="Xu J."/>
            <person name="Tong Z."/>
            <person name="Xu A."/>
            <person name="Yuan X."/>
            <person name="Wang W."/>
            <person name="Yang Q."/>
            <person name="Chen L."/>
            <person name="Sun Z."/>
            <person name="Wang K."/>
            <person name="Pan B."/>
            <person name="Chen J."/>
            <person name="Bao Y."/>
            <person name="Liu F."/>
            <person name="Qi X."/>
            <person name="Gang D.R."/>
            <person name="Wen J."/>
            <person name="Li J."/>
        </authorList>
    </citation>
    <scope>NUCLEOTIDE SEQUENCE</scope>
    <source>
        <strain evidence="2">Dzin_1.0</strain>
    </source>
</reference>
<evidence type="ECO:0008006" key="4">
    <source>
        <dbReference type="Google" id="ProtNLM"/>
    </source>
</evidence>
<organism evidence="2 3">
    <name type="scientific">Dioscorea zingiberensis</name>
    <dbReference type="NCBI Taxonomy" id="325984"/>
    <lineage>
        <taxon>Eukaryota</taxon>
        <taxon>Viridiplantae</taxon>
        <taxon>Streptophyta</taxon>
        <taxon>Embryophyta</taxon>
        <taxon>Tracheophyta</taxon>
        <taxon>Spermatophyta</taxon>
        <taxon>Magnoliopsida</taxon>
        <taxon>Liliopsida</taxon>
        <taxon>Dioscoreales</taxon>
        <taxon>Dioscoreaceae</taxon>
        <taxon>Dioscorea</taxon>
    </lineage>
</organism>
<gene>
    <name evidence="2" type="ORF">J5N97_028819</name>
</gene>
<evidence type="ECO:0000256" key="1">
    <source>
        <dbReference type="ARBA" id="ARBA00022737"/>
    </source>
</evidence>
<reference evidence="2" key="1">
    <citation type="submission" date="2021-03" db="EMBL/GenBank/DDBJ databases">
        <authorList>
            <person name="Li Z."/>
            <person name="Yang C."/>
        </authorList>
    </citation>
    <scope>NUCLEOTIDE SEQUENCE</scope>
    <source>
        <strain evidence="2">Dzin_1.0</strain>
        <tissue evidence="2">Leaf</tissue>
    </source>
</reference>
<dbReference type="EMBL" id="JAGGNH010000009">
    <property type="protein sequence ID" value="KAJ0963697.1"/>
    <property type="molecule type" value="Genomic_DNA"/>
</dbReference>
<dbReference type="InterPro" id="IPR011042">
    <property type="entry name" value="6-blade_b-propeller_TolB-like"/>
</dbReference>